<name>A0A434A0D1_9FLAO</name>
<dbReference type="InterPro" id="IPR002347">
    <property type="entry name" value="SDR_fam"/>
</dbReference>
<sequence length="275" mass="30121">MKTWFITGTSTGLGRILTEKLLQQGHTVAATVRKANVLDDLKKEYPERLHVYTLDVTDSKSVREIVNTAFSDLGRIDVIVNNAGYALFCSVEEASDEQIEQQLKTNITGSIQVIRAALPHLRSQGGGRILQLSSAGGQTTYPNFSFYHTTKWAMEGFCETVLQEVAPFNIGVTIVEPGAHRTSFGTGMVTAPIMEAYDATPAGDIRRAFYSGAFPVKGDVNITVQAMIDSTEITPAPRRLTMGTDAYTHIRASLVSRLEELDAQKELAMSSEIKE</sequence>
<dbReference type="Proteomes" id="UP000288102">
    <property type="component" value="Unassembled WGS sequence"/>
</dbReference>
<dbReference type="SUPFAM" id="SSF51735">
    <property type="entry name" value="NAD(P)-binding Rossmann-fold domains"/>
    <property type="match status" value="1"/>
</dbReference>
<dbReference type="InterPro" id="IPR036291">
    <property type="entry name" value="NAD(P)-bd_dom_sf"/>
</dbReference>
<evidence type="ECO:0000313" key="5">
    <source>
        <dbReference type="Proteomes" id="UP000288102"/>
    </source>
</evidence>
<dbReference type="NCBIfam" id="NF005065">
    <property type="entry name" value="PRK06482.1"/>
    <property type="match status" value="1"/>
</dbReference>
<dbReference type="PRINTS" id="PR00081">
    <property type="entry name" value="GDHRDH"/>
</dbReference>
<proteinExistence type="inferred from homology"/>
<evidence type="ECO:0000256" key="2">
    <source>
        <dbReference type="ARBA" id="ARBA00023002"/>
    </source>
</evidence>
<accession>A0A434A0D1</accession>
<dbReference type="OrthoDB" id="1235794at2"/>
<organism evidence="4 5">
    <name type="scientific">Flavobacterium cupreum</name>
    <dbReference type="NCBI Taxonomy" id="2133766"/>
    <lineage>
        <taxon>Bacteria</taxon>
        <taxon>Pseudomonadati</taxon>
        <taxon>Bacteroidota</taxon>
        <taxon>Flavobacteriia</taxon>
        <taxon>Flavobacteriales</taxon>
        <taxon>Flavobacteriaceae</taxon>
        <taxon>Flavobacterium</taxon>
    </lineage>
</organism>
<dbReference type="PANTHER" id="PTHR43976:SF16">
    <property type="entry name" value="SHORT-CHAIN DEHYDROGENASE_REDUCTASE FAMILY PROTEIN"/>
    <property type="match status" value="1"/>
</dbReference>
<comment type="caution">
    <text evidence="4">The sequence shown here is derived from an EMBL/GenBank/DDBJ whole genome shotgun (WGS) entry which is preliminary data.</text>
</comment>
<dbReference type="InterPro" id="IPR051911">
    <property type="entry name" value="SDR_oxidoreductase"/>
</dbReference>
<dbReference type="RefSeq" id="WP_127340845.1">
    <property type="nucleotide sequence ID" value="NZ_QWDM01000026.1"/>
</dbReference>
<dbReference type="Gene3D" id="3.40.50.720">
    <property type="entry name" value="NAD(P)-binding Rossmann-like Domain"/>
    <property type="match status" value="1"/>
</dbReference>
<evidence type="ECO:0000256" key="3">
    <source>
        <dbReference type="RuleBase" id="RU000363"/>
    </source>
</evidence>
<dbReference type="PANTHER" id="PTHR43976">
    <property type="entry name" value="SHORT CHAIN DEHYDROGENASE"/>
    <property type="match status" value="1"/>
</dbReference>
<dbReference type="Pfam" id="PF00106">
    <property type="entry name" value="adh_short"/>
    <property type="match status" value="1"/>
</dbReference>
<dbReference type="AlphaFoldDB" id="A0A434A0D1"/>
<gene>
    <name evidence="4" type="ORF">D0817_24170</name>
</gene>
<dbReference type="CDD" id="cd05374">
    <property type="entry name" value="17beta-HSD-like_SDR_c"/>
    <property type="match status" value="1"/>
</dbReference>
<evidence type="ECO:0000313" key="4">
    <source>
        <dbReference type="EMBL" id="RUT67839.1"/>
    </source>
</evidence>
<protein>
    <submittedName>
        <fullName evidence="4">SDR family oxidoreductase</fullName>
    </submittedName>
</protein>
<comment type="similarity">
    <text evidence="1 3">Belongs to the short-chain dehydrogenases/reductases (SDR) family.</text>
</comment>
<dbReference type="EMBL" id="QWDM01000026">
    <property type="protein sequence ID" value="RUT67839.1"/>
    <property type="molecule type" value="Genomic_DNA"/>
</dbReference>
<evidence type="ECO:0000256" key="1">
    <source>
        <dbReference type="ARBA" id="ARBA00006484"/>
    </source>
</evidence>
<reference evidence="5" key="1">
    <citation type="journal article" date="2019" name="Syst. Appl. Microbiol.">
        <title>Flavobacterium circumlabens sp. nov. and Flavobacterium cupreum sp. nov., two psychrotrophic species isolated from Antarctic environmental samples.</title>
        <authorList>
            <person name="Kralova S."/>
            <person name="Busse H.-J."/>
            <person name="Svec P."/>
            <person name="Maslanova I."/>
            <person name="Stankova E."/>
            <person name="Bartak M."/>
            <person name="Sedlacek I."/>
        </authorList>
    </citation>
    <scope>NUCLEOTIDE SEQUENCE [LARGE SCALE GENOMIC DNA]</scope>
    <source>
        <strain evidence="5">CCM 8825</strain>
    </source>
</reference>
<keyword evidence="5" id="KW-1185">Reference proteome</keyword>
<keyword evidence="2" id="KW-0560">Oxidoreductase</keyword>
<dbReference type="GO" id="GO:0016491">
    <property type="term" value="F:oxidoreductase activity"/>
    <property type="evidence" value="ECO:0007669"/>
    <property type="project" value="UniProtKB-KW"/>
</dbReference>
<dbReference type="PRINTS" id="PR00080">
    <property type="entry name" value="SDRFAMILY"/>
</dbReference>